<sequence>MRFAAKEVQMNPSAPPLPPPDAGNFYLFPPAQPSFTGFHPPPPPPSSATNFTPRLFFPPGFHVPPPATTTTAEASDVQTALSTLNSLLRLSKTTLSSLSGILPTTFPSPATALIPCPFNPTHRLPPPSLFNHSLHCFPSSSSAELHSLIQSCRYPHSLHSSVEGNNIQFNQSLHDPEAELCFSLENYSGFDPNSFLYSDCPGVVSFPGKDSSPPMLTLPSFLLSECSNFGKNSTIDPKKVPIDHTELLPSEIYAIRSEIESWNDFPCSYSYRVVRAMLRLEMISMCSLPTWVIANSPKFGIVIDPAMSSHIVILLKLCLKAILSETIGLANAHMKLEGGEESILSGCRLDCPILARVLVWLASQLSILYGETSGRLFAFNILTKCIFDELLEHSLFSGLPEATEISKLDIVNKDSEEPQVSSNSNQSTKQNKGNNVGAGGLSKTMISVSQVAAAVAALHERSILEGKIRALQNVQQLSAFQRNAEHEDMARRADEERQKRPDYKALIDHDGLPWQRSHNQETNKTKTREELLAEERDYKRRRMSYRGKKLKRSTTQVMRDIIEEYMESIKLAGGVHCLTKGEALNDANSNKSQLESSLTREHPHHYMMESHSHPESRSSDFRSGSSKDRSNHSHSTMVADRSVGRNGHSTREYSRSPDRTNTNWQTGLRRKQGDRESYKEDFSHSSGKKHQKSYNYNTPHKERIGHGRRRGRESYDDYKSVSTSRNKFDDRYDPSESHDNL</sequence>
<feature type="compositionally biased region" description="Basic and acidic residues" evidence="4">
    <location>
        <begin position="726"/>
        <end position="741"/>
    </location>
</feature>
<dbReference type="InterPro" id="IPR022776">
    <property type="entry name" value="TRM13/UPF0224_CHHC_Znf_dom"/>
</dbReference>
<feature type="compositionally biased region" description="Low complexity" evidence="4">
    <location>
        <begin position="421"/>
        <end position="435"/>
    </location>
</feature>
<dbReference type="Proteomes" id="UP001152523">
    <property type="component" value="Unassembled WGS sequence"/>
</dbReference>
<dbReference type="PANTHER" id="PTHR21402">
    <property type="entry name" value="GAMETOCYTE SPECIFIC FACTOR 1-RELATED"/>
    <property type="match status" value="1"/>
</dbReference>
<keyword evidence="3" id="KW-0862">Zinc</keyword>
<protein>
    <recommendedName>
        <fullName evidence="5">CHHC U11-48K-type domain-containing protein</fullName>
    </recommendedName>
</protein>
<dbReference type="EMBL" id="CAMAPF010001001">
    <property type="protein sequence ID" value="CAH9137650.1"/>
    <property type="molecule type" value="Genomic_DNA"/>
</dbReference>
<name>A0AAV0FQF5_9ASTE</name>
<evidence type="ECO:0000256" key="1">
    <source>
        <dbReference type="ARBA" id="ARBA00022723"/>
    </source>
</evidence>
<feature type="compositionally biased region" description="Basic and acidic residues" evidence="4">
    <location>
        <begin position="671"/>
        <end position="683"/>
    </location>
</feature>
<evidence type="ECO:0000313" key="7">
    <source>
        <dbReference type="Proteomes" id="UP001152523"/>
    </source>
</evidence>
<reference evidence="6" key="1">
    <citation type="submission" date="2022-07" db="EMBL/GenBank/DDBJ databases">
        <authorList>
            <person name="Macas J."/>
            <person name="Novak P."/>
            <person name="Neumann P."/>
        </authorList>
    </citation>
    <scope>NUCLEOTIDE SEQUENCE</scope>
</reference>
<dbReference type="Pfam" id="PF05253">
    <property type="entry name" value="zf-U11-48K"/>
    <property type="match status" value="1"/>
</dbReference>
<gene>
    <name evidence="6" type="ORF">CEPIT_LOCUS36192</name>
</gene>
<evidence type="ECO:0000256" key="4">
    <source>
        <dbReference type="SAM" id="MobiDB-lite"/>
    </source>
</evidence>
<keyword evidence="2" id="KW-0863">Zinc-finger</keyword>
<evidence type="ECO:0000259" key="5">
    <source>
        <dbReference type="PROSITE" id="PS51800"/>
    </source>
</evidence>
<feature type="region of interest" description="Disordered" evidence="4">
    <location>
        <begin position="607"/>
        <end position="741"/>
    </location>
</feature>
<dbReference type="InterPro" id="IPR051591">
    <property type="entry name" value="UPF0224_FAM112_RNA_Proc"/>
</dbReference>
<feature type="compositionally biased region" description="Basic and acidic residues" evidence="4">
    <location>
        <begin position="649"/>
        <end position="658"/>
    </location>
</feature>
<feature type="region of interest" description="Disordered" evidence="4">
    <location>
        <begin position="1"/>
        <end position="21"/>
    </location>
</feature>
<proteinExistence type="predicted"/>
<dbReference type="AlphaFoldDB" id="A0AAV0FQF5"/>
<evidence type="ECO:0000313" key="6">
    <source>
        <dbReference type="EMBL" id="CAH9137650.1"/>
    </source>
</evidence>
<dbReference type="PANTHER" id="PTHR21402:SF10">
    <property type="entry name" value="U11_U12 SMALL NUCLEAR RIBONUCLEOPROTEIN 48 KDA PROTEIN"/>
    <property type="match status" value="1"/>
</dbReference>
<feature type="region of interest" description="Disordered" evidence="4">
    <location>
        <begin position="414"/>
        <end position="438"/>
    </location>
</feature>
<dbReference type="GO" id="GO:0008270">
    <property type="term" value="F:zinc ion binding"/>
    <property type="evidence" value="ECO:0007669"/>
    <property type="project" value="UniProtKB-KW"/>
</dbReference>
<keyword evidence="7" id="KW-1185">Reference proteome</keyword>
<evidence type="ECO:0000256" key="3">
    <source>
        <dbReference type="ARBA" id="ARBA00022833"/>
    </source>
</evidence>
<feature type="compositionally biased region" description="Basic and acidic residues" evidence="4">
    <location>
        <begin position="607"/>
        <end position="631"/>
    </location>
</feature>
<organism evidence="6 7">
    <name type="scientific">Cuscuta epithymum</name>
    <dbReference type="NCBI Taxonomy" id="186058"/>
    <lineage>
        <taxon>Eukaryota</taxon>
        <taxon>Viridiplantae</taxon>
        <taxon>Streptophyta</taxon>
        <taxon>Embryophyta</taxon>
        <taxon>Tracheophyta</taxon>
        <taxon>Spermatophyta</taxon>
        <taxon>Magnoliopsida</taxon>
        <taxon>eudicotyledons</taxon>
        <taxon>Gunneridae</taxon>
        <taxon>Pentapetalae</taxon>
        <taxon>asterids</taxon>
        <taxon>lamiids</taxon>
        <taxon>Solanales</taxon>
        <taxon>Convolvulaceae</taxon>
        <taxon>Cuscuteae</taxon>
        <taxon>Cuscuta</taxon>
        <taxon>Cuscuta subgen. Cuscuta</taxon>
    </lineage>
</organism>
<evidence type="ECO:0000256" key="2">
    <source>
        <dbReference type="ARBA" id="ARBA00022771"/>
    </source>
</evidence>
<dbReference type="PROSITE" id="PS51800">
    <property type="entry name" value="ZF_CHHC_U11_48K"/>
    <property type="match status" value="1"/>
</dbReference>
<accession>A0AAV0FQF5</accession>
<keyword evidence="1" id="KW-0479">Metal-binding</keyword>
<comment type="caution">
    <text evidence="6">The sequence shown here is derived from an EMBL/GenBank/DDBJ whole genome shotgun (WGS) entry which is preliminary data.</text>
</comment>
<feature type="domain" description="CHHC U11-48K-type" evidence="5">
    <location>
        <begin position="113"/>
        <end position="140"/>
    </location>
</feature>